<sequence length="246" mass="28418">MWEFLGGSQYTEHILPQGVVEIVFNLAEPIKGKLPNADSVAQAPLCFIQGIHTHTLTAYYSGAHHLFGIRLRPYTVKDFLNILSREASNQAIDAVLVKPEFRNLWHQLCEAKSFRERVMLVENSFRFDSVPGCSRSARICELFYSNQIDSFKSVDQLAREVCYSSRQLSRKSHELFGLSAEELILYKKFMYSVNLMHRENSRLVDIALQSGFYDQPHFNKVFKSFTGLTPKEYYSQKTSLPFHLFI</sequence>
<dbReference type="Proteomes" id="UP000009011">
    <property type="component" value="Chromosome"/>
</dbReference>
<evidence type="ECO:0000313" key="5">
    <source>
        <dbReference type="EMBL" id="AFN74140.1"/>
    </source>
</evidence>
<dbReference type="PANTHER" id="PTHR43280">
    <property type="entry name" value="ARAC-FAMILY TRANSCRIPTIONAL REGULATOR"/>
    <property type="match status" value="1"/>
</dbReference>
<evidence type="ECO:0000256" key="2">
    <source>
        <dbReference type="ARBA" id="ARBA00023125"/>
    </source>
</evidence>
<dbReference type="InterPro" id="IPR020449">
    <property type="entry name" value="Tscrpt_reg_AraC-type_HTH"/>
</dbReference>
<accession>I6Z4R8</accession>
<dbReference type="GO" id="GO:0003700">
    <property type="term" value="F:DNA-binding transcription factor activity"/>
    <property type="evidence" value="ECO:0007669"/>
    <property type="project" value="InterPro"/>
</dbReference>
<dbReference type="InterPro" id="IPR018060">
    <property type="entry name" value="HTH_AraC"/>
</dbReference>
<dbReference type="SMART" id="SM00342">
    <property type="entry name" value="HTH_ARAC"/>
    <property type="match status" value="1"/>
</dbReference>
<dbReference type="STRING" id="1191523.MROS_0899"/>
<dbReference type="Gene3D" id="1.10.10.60">
    <property type="entry name" value="Homeodomain-like"/>
    <property type="match status" value="1"/>
</dbReference>
<dbReference type="PRINTS" id="PR00032">
    <property type="entry name" value="HTHARAC"/>
</dbReference>
<evidence type="ECO:0000259" key="4">
    <source>
        <dbReference type="PROSITE" id="PS01124"/>
    </source>
</evidence>
<dbReference type="Pfam" id="PF20240">
    <property type="entry name" value="DUF6597"/>
    <property type="match status" value="1"/>
</dbReference>
<dbReference type="eggNOG" id="COG2207">
    <property type="taxonomic scope" value="Bacteria"/>
</dbReference>
<dbReference type="InterPro" id="IPR046532">
    <property type="entry name" value="DUF6597"/>
</dbReference>
<dbReference type="AlphaFoldDB" id="I6Z4R8"/>
<dbReference type="KEGG" id="mro:MROS_0899"/>
<keyword evidence="1" id="KW-0805">Transcription regulation</keyword>
<evidence type="ECO:0000313" key="6">
    <source>
        <dbReference type="Proteomes" id="UP000009011"/>
    </source>
</evidence>
<dbReference type="EMBL" id="CP003557">
    <property type="protein sequence ID" value="AFN74140.1"/>
    <property type="molecule type" value="Genomic_DNA"/>
</dbReference>
<keyword evidence="2" id="KW-0238">DNA-binding</keyword>
<name>I6Z4R8_MELRP</name>
<dbReference type="PANTHER" id="PTHR43280:SF2">
    <property type="entry name" value="HTH-TYPE TRANSCRIPTIONAL REGULATOR EXSA"/>
    <property type="match status" value="1"/>
</dbReference>
<evidence type="ECO:0000256" key="1">
    <source>
        <dbReference type="ARBA" id="ARBA00023015"/>
    </source>
</evidence>
<protein>
    <submittedName>
        <fullName evidence="5">AraC family transcriptional regulator</fullName>
    </submittedName>
</protein>
<proteinExistence type="predicted"/>
<feature type="domain" description="HTH araC/xylS-type" evidence="4">
    <location>
        <begin position="137"/>
        <end position="236"/>
    </location>
</feature>
<keyword evidence="3" id="KW-0804">Transcription</keyword>
<organism evidence="5 6">
    <name type="scientific">Melioribacter roseus (strain DSM 23840 / JCM 17771 / VKM B-2668 / P3M-2)</name>
    <dbReference type="NCBI Taxonomy" id="1191523"/>
    <lineage>
        <taxon>Bacteria</taxon>
        <taxon>Pseudomonadati</taxon>
        <taxon>Ignavibacteriota</taxon>
        <taxon>Ignavibacteria</taxon>
        <taxon>Ignavibacteriales</taxon>
        <taxon>Melioribacteraceae</taxon>
        <taxon>Melioribacter</taxon>
    </lineage>
</organism>
<evidence type="ECO:0000256" key="3">
    <source>
        <dbReference type="ARBA" id="ARBA00023163"/>
    </source>
</evidence>
<dbReference type="InterPro" id="IPR009057">
    <property type="entry name" value="Homeodomain-like_sf"/>
</dbReference>
<keyword evidence="6" id="KW-1185">Reference proteome</keyword>
<dbReference type="PROSITE" id="PS01124">
    <property type="entry name" value="HTH_ARAC_FAMILY_2"/>
    <property type="match status" value="1"/>
</dbReference>
<reference evidence="5 6" key="1">
    <citation type="journal article" date="2013" name="PLoS ONE">
        <title>Genomic analysis of Melioribacter roseus, facultatively anaerobic organotrophic bacterium representing a novel deep lineage within Bacteriodetes/Chlorobi group.</title>
        <authorList>
            <person name="Kadnikov V.V."/>
            <person name="Mardanov A.V."/>
            <person name="Podosokorskaya O.A."/>
            <person name="Gavrilov S.N."/>
            <person name="Kublanov I.V."/>
            <person name="Beletsky A.V."/>
            <person name="Bonch-Osmolovskaya E.A."/>
            <person name="Ravin N.V."/>
        </authorList>
    </citation>
    <scope>NUCLEOTIDE SEQUENCE [LARGE SCALE GENOMIC DNA]</scope>
    <source>
        <strain evidence="6">JCM 17771 / P3M-2</strain>
    </source>
</reference>
<dbReference type="GO" id="GO:0043565">
    <property type="term" value="F:sequence-specific DNA binding"/>
    <property type="evidence" value="ECO:0007669"/>
    <property type="project" value="InterPro"/>
</dbReference>
<gene>
    <name evidence="5" type="ordered locus">MROS_0899</name>
</gene>
<dbReference type="SUPFAM" id="SSF46689">
    <property type="entry name" value="Homeodomain-like"/>
    <property type="match status" value="1"/>
</dbReference>
<dbReference type="Pfam" id="PF12833">
    <property type="entry name" value="HTH_18"/>
    <property type="match status" value="1"/>
</dbReference>
<dbReference type="HOGENOM" id="CLU_066193_1_0_10"/>